<name>B1ZU89_OPITP</name>
<dbReference type="CDD" id="cd01392">
    <property type="entry name" value="HTH_LacI"/>
    <property type="match status" value="1"/>
</dbReference>
<dbReference type="PANTHER" id="PTHR30146:SF148">
    <property type="entry name" value="HTH-TYPE TRANSCRIPTIONAL REPRESSOR PURR-RELATED"/>
    <property type="match status" value="1"/>
</dbReference>
<evidence type="ECO:0000259" key="6">
    <source>
        <dbReference type="PROSITE" id="PS50932"/>
    </source>
</evidence>
<dbReference type="eggNOG" id="COG1609">
    <property type="taxonomic scope" value="Bacteria"/>
</dbReference>
<dbReference type="STRING" id="452637.Oter_3374"/>
<dbReference type="Proteomes" id="UP000007013">
    <property type="component" value="Chromosome"/>
</dbReference>
<dbReference type="InterPro" id="IPR010982">
    <property type="entry name" value="Lambda_DNA-bd_dom_sf"/>
</dbReference>
<dbReference type="Gene3D" id="1.10.260.40">
    <property type="entry name" value="lambda repressor-like DNA-binding domains"/>
    <property type="match status" value="1"/>
</dbReference>
<dbReference type="AlphaFoldDB" id="B1ZU89"/>
<dbReference type="PROSITE" id="PS50932">
    <property type="entry name" value="HTH_LACI_2"/>
    <property type="match status" value="1"/>
</dbReference>
<dbReference type="Pfam" id="PF00356">
    <property type="entry name" value="LacI"/>
    <property type="match status" value="1"/>
</dbReference>
<evidence type="ECO:0000256" key="2">
    <source>
        <dbReference type="ARBA" id="ARBA00023015"/>
    </source>
</evidence>
<keyword evidence="4" id="KW-0804">Transcription</keyword>
<dbReference type="PANTHER" id="PTHR30146">
    <property type="entry name" value="LACI-RELATED TRANSCRIPTIONAL REPRESSOR"/>
    <property type="match status" value="1"/>
</dbReference>
<sequence length="414" mass="45259">MRDAPSCKPVGNVPDSSRPPATTADSAPAESATATPHPRRVTQLDVARAAGVHNTTVSLALRNSPAIPEPTRRRIQSIAEQMGYSPDPALRALVAYRNGLAANRRTESIAYVTDSATRWGWRDLPAEEQYFAGAQRKAAACGYQLEHFWLGEPGMSAQRLSSVLFYRGITGLLLASQRCTRADALDFDWTRLSAVKIGWLPHTPVLHRVTNDCTGDLRLAIRQVLAAGYRRPGLVLPSAWDEADDQAWSVAFLTERARLAESQRVPILFQEPGIANSSESALPDGCAIDDVSVSRWFDEFRPDVILGPAALLPVLQERRIHLGKGVGFVGLFQQEPAAAIASVRQSSARVGEVAAELLIGQLQQNLRGLPEIPTTTLVQGVWCDGASLPRRRISTWPERVRRFAEEHRKTASAA</sequence>
<keyword evidence="3" id="KW-0238">DNA-binding</keyword>
<dbReference type="SUPFAM" id="SSF47413">
    <property type="entry name" value="lambda repressor-like DNA-binding domains"/>
    <property type="match status" value="1"/>
</dbReference>
<dbReference type="SUPFAM" id="SSF53822">
    <property type="entry name" value="Periplasmic binding protein-like I"/>
    <property type="match status" value="1"/>
</dbReference>
<dbReference type="KEGG" id="ote:Oter_3374"/>
<proteinExistence type="predicted"/>
<dbReference type="GO" id="GO:0000976">
    <property type="term" value="F:transcription cis-regulatory region binding"/>
    <property type="evidence" value="ECO:0007669"/>
    <property type="project" value="TreeGrafter"/>
</dbReference>
<evidence type="ECO:0000313" key="8">
    <source>
        <dbReference type="Proteomes" id="UP000007013"/>
    </source>
</evidence>
<keyword evidence="1" id="KW-0678">Repressor</keyword>
<dbReference type="GO" id="GO:0003700">
    <property type="term" value="F:DNA-binding transcription factor activity"/>
    <property type="evidence" value="ECO:0007669"/>
    <property type="project" value="TreeGrafter"/>
</dbReference>
<reference evidence="7 8" key="1">
    <citation type="journal article" date="2011" name="J. Bacteriol.">
        <title>Genome sequence of the verrucomicrobium Opitutus terrae PB90-1, an abundant inhabitant of rice paddy soil ecosystems.</title>
        <authorList>
            <person name="van Passel M.W."/>
            <person name="Kant R."/>
            <person name="Palva A."/>
            <person name="Copeland A."/>
            <person name="Lucas S."/>
            <person name="Lapidus A."/>
            <person name="Glavina del Rio T."/>
            <person name="Pitluck S."/>
            <person name="Goltsman E."/>
            <person name="Clum A."/>
            <person name="Sun H."/>
            <person name="Schmutz J."/>
            <person name="Larimer F.W."/>
            <person name="Land M.L."/>
            <person name="Hauser L."/>
            <person name="Kyrpides N."/>
            <person name="Mikhailova N."/>
            <person name="Richardson P.P."/>
            <person name="Janssen P.H."/>
            <person name="de Vos W.M."/>
            <person name="Smidt H."/>
        </authorList>
    </citation>
    <scope>NUCLEOTIDE SEQUENCE [LARGE SCALE GENOMIC DNA]</scope>
    <source>
        <strain evidence="8">DSM 11246 / JCM 15787 / PB90-1</strain>
    </source>
</reference>
<feature type="region of interest" description="Disordered" evidence="5">
    <location>
        <begin position="1"/>
        <end position="39"/>
    </location>
</feature>
<evidence type="ECO:0000256" key="5">
    <source>
        <dbReference type="SAM" id="MobiDB-lite"/>
    </source>
</evidence>
<evidence type="ECO:0000256" key="4">
    <source>
        <dbReference type="ARBA" id="ARBA00023163"/>
    </source>
</evidence>
<gene>
    <name evidence="7" type="ordered locus">Oter_3374</name>
</gene>
<dbReference type="EMBL" id="CP001032">
    <property type="protein sequence ID" value="ACB76651.1"/>
    <property type="molecule type" value="Genomic_DNA"/>
</dbReference>
<dbReference type="OrthoDB" id="180112at2"/>
<dbReference type="SMART" id="SM00354">
    <property type="entry name" value="HTH_LACI"/>
    <property type="match status" value="1"/>
</dbReference>
<evidence type="ECO:0000313" key="7">
    <source>
        <dbReference type="EMBL" id="ACB76651.1"/>
    </source>
</evidence>
<dbReference type="RefSeq" id="WP_012376180.1">
    <property type="nucleotide sequence ID" value="NC_010571.1"/>
</dbReference>
<feature type="domain" description="HTH lacI-type" evidence="6">
    <location>
        <begin position="41"/>
        <end position="95"/>
    </location>
</feature>
<evidence type="ECO:0000256" key="1">
    <source>
        <dbReference type="ARBA" id="ARBA00022491"/>
    </source>
</evidence>
<dbReference type="HOGENOM" id="CLU_042649_0_0_0"/>
<keyword evidence="2" id="KW-0805">Transcription regulation</keyword>
<protein>
    <submittedName>
        <fullName evidence="7">Transcriptional regulator, LacI family</fullName>
    </submittedName>
</protein>
<organism evidence="7 8">
    <name type="scientific">Opitutus terrae (strain DSM 11246 / JCM 15787 / PB90-1)</name>
    <dbReference type="NCBI Taxonomy" id="452637"/>
    <lineage>
        <taxon>Bacteria</taxon>
        <taxon>Pseudomonadati</taxon>
        <taxon>Verrucomicrobiota</taxon>
        <taxon>Opitutia</taxon>
        <taxon>Opitutales</taxon>
        <taxon>Opitutaceae</taxon>
        <taxon>Opitutus</taxon>
    </lineage>
</organism>
<dbReference type="InterPro" id="IPR000843">
    <property type="entry name" value="HTH_LacI"/>
</dbReference>
<keyword evidence="8" id="KW-1185">Reference proteome</keyword>
<evidence type="ECO:0000256" key="3">
    <source>
        <dbReference type="ARBA" id="ARBA00023125"/>
    </source>
</evidence>
<dbReference type="InterPro" id="IPR028082">
    <property type="entry name" value="Peripla_BP_I"/>
</dbReference>
<accession>B1ZU89</accession>